<evidence type="ECO:0000313" key="2">
    <source>
        <dbReference type="Proteomes" id="UP000514509"/>
    </source>
</evidence>
<reference evidence="1 2" key="1">
    <citation type="submission" date="2020-08" db="EMBL/GenBank/DDBJ databases">
        <title>Adhaeribacter dokdonensis sp. nov., isolated from the rhizosphere of Elymus tsukushiensis, a plant native to the Dokdo Islands, Republic of Korea.</title>
        <authorList>
            <person name="Ghim S.Y."/>
        </authorList>
    </citation>
    <scope>NUCLEOTIDE SEQUENCE [LARGE SCALE GENOMIC DNA]</scope>
    <source>
        <strain evidence="1 2">KUDC8001</strain>
    </source>
</reference>
<dbReference type="RefSeq" id="WP_182413395.1">
    <property type="nucleotide sequence ID" value="NZ_CP055153.1"/>
</dbReference>
<dbReference type="EMBL" id="CP055153">
    <property type="protein sequence ID" value="QMU30953.1"/>
    <property type="molecule type" value="Genomic_DNA"/>
</dbReference>
<evidence type="ECO:0000313" key="1">
    <source>
        <dbReference type="EMBL" id="QMU30953.1"/>
    </source>
</evidence>
<gene>
    <name evidence="1" type="ORF">HUW48_24305</name>
</gene>
<dbReference type="KEGG" id="add:HUW48_24305"/>
<name>A0A7L7LDU5_9BACT</name>
<dbReference type="AlphaFoldDB" id="A0A7L7LDU5"/>
<sequence>MLLLYAGLIEEQHGGISRGYFLSQGYCFPEGRRLPDYIPEGIIIK</sequence>
<organism evidence="1 2">
    <name type="scientific">Adhaeribacter radiodurans</name>
    <dbReference type="NCBI Taxonomy" id="2745197"/>
    <lineage>
        <taxon>Bacteria</taxon>
        <taxon>Pseudomonadati</taxon>
        <taxon>Bacteroidota</taxon>
        <taxon>Cytophagia</taxon>
        <taxon>Cytophagales</taxon>
        <taxon>Hymenobacteraceae</taxon>
        <taxon>Adhaeribacter</taxon>
    </lineage>
</organism>
<protein>
    <submittedName>
        <fullName evidence="1">Uncharacterized protein</fullName>
    </submittedName>
</protein>
<accession>A0A7L7LDU5</accession>
<dbReference type="Proteomes" id="UP000514509">
    <property type="component" value="Chromosome"/>
</dbReference>
<keyword evidence="2" id="KW-1185">Reference proteome</keyword>
<proteinExistence type="predicted"/>